<keyword evidence="3" id="KW-1185">Reference proteome</keyword>
<dbReference type="AlphaFoldDB" id="A0A0D0DWP6"/>
<accession>A0A0D0DWP6</accession>
<protein>
    <submittedName>
        <fullName evidence="2">Uncharacterized protein</fullName>
    </submittedName>
</protein>
<dbReference type="EMBL" id="KN824848">
    <property type="protein sequence ID" value="KIK99833.1"/>
    <property type="molecule type" value="Genomic_DNA"/>
</dbReference>
<dbReference type="Proteomes" id="UP000054538">
    <property type="component" value="Unassembled WGS sequence"/>
</dbReference>
<proteinExistence type="predicted"/>
<feature type="region of interest" description="Disordered" evidence="1">
    <location>
        <begin position="70"/>
        <end position="91"/>
    </location>
</feature>
<evidence type="ECO:0000313" key="3">
    <source>
        <dbReference type="Proteomes" id="UP000054538"/>
    </source>
</evidence>
<dbReference type="HOGENOM" id="CLU_1741174_0_0_1"/>
<dbReference type="InParanoid" id="A0A0D0DWP6"/>
<sequence length="150" mass="16879">MLATTTHTLINAILHSARLMAILRGPKWLGKSHMSSVQRAASVPSRIFYSIPGKFSVKLLAKTPKFPCHLSQTSGQIQPRQEQKGHGATRTKSSHRCWYALTRTYRNISTAKRENKVLPSTLMYVKPRSEIVWIIEPSVNRTPQPTLSVS</sequence>
<reference evidence="3" key="2">
    <citation type="submission" date="2015-01" db="EMBL/GenBank/DDBJ databases">
        <title>Evolutionary Origins and Diversification of the Mycorrhizal Mutualists.</title>
        <authorList>
            <consortium name="DOE Joint Genome Institute"/>
            <consortium name="Mycorrhizal Genomics Consortium"/>
            <person name="Kohler A."/>
            <person name="Kuo A."/>
            <person name="Nagy L.G."/>
            <person name="Floudas D."/>
            <person name="Copeland A."/>
            <person name="Barry K.W."/>
            <person name="Cichocki N."/>
            <person name="Veneault-Fourrey C."/>
            <person name="LaButti K."/>
            <person name="Lindquist E.A."/>
            <person name="Lipzen A."/>
            <person name="Lundell T."/>
            <person name="Morin E."/>
            <person name="Murat C."/>
            <person name="Riley R."/>
            <person name="Ohm R."/>
            <person name="Sun H."/>
            <person name="Tunlid A."/>
            <person name="Henrissat B."/>
            <person name="Grigoriev I.V."/>
            <person name="Hibbett D.S."/>
            <person name="Martin F."/>
        </authorList>
    </citation>
    <scope>NUCLEOTIDE SEQUENCE [LARGE SCALE GENOMIC DNA]</scope>
    <source>
        <strain evidence="3">Ve08.2h10</strain>
    </source>
</reference>
<gene>
    <name evidence="2" type="ORF">PAXRUDRAFT_423218</name>
</gene>
<name>A0A0D0DWP6_9AGAM</name>
<feature type="compositionally biased region" description="Polar residues" evidence="1">
    <location>
        <begin position="70"/>
        <end position="80"/>
    </location>
</feature>
<evidence type="ECO:0000256" key="1">
    <source>
        <dbReference type="SAM" id="MobiDB-lite"/>
    </source>
</evidence>
<evidence type="ECO:0000313" key="2">
    <source>
        <dbReference type="EMBL" id="KIK99833.1"/>
    </source>
</evidence>
<organism evidence="2 3">
    <name type="scientific">Paxillus rubicundulus Ve08.2h10</name>
    <dbReference type="NCBI Taxonomy" id="930991"/>
    <lineage>
        <taxon>Eukaryota</taxon>
        <taxon>Fungi</taxon>
        <taxon>Dikarya</taxon>
        <taxon>Basidiomycota</taxon>
        <taxon>Agaricomycotina</taxon>
        <taxon>Agaricomycetes</taxon>
        <taxon>Agaricomycetidae</taxon>
        <taxon>Boletales</taxon>
        <taxon>Paxilineae</taxon>
        <taxon>Paxillaceae</taxon>
        <taxon>Paxillus</taxon>
    </lineage>
</organism>
<reference evidence="2 3" key="1">
    <citation type="submission" date="2014-04" db="EMBL/GenBank/DDBJ databases">
        <authorList>
            <consortium name="DOE Joint Genome Institute"/>
            <person name="Kuo A."/>
            <person name="Kohler A."/>
            <person name="Jargeat P."/>
            <person name="Nagy L.G."/>
            <person name="Floudas D."/>
            <person name="Copeland A."/>
            <person name="Barry K.W."/>
            <person name="Cichocki N."/>
            <person name="Veneault-Fourrey C."/>
            <person name="LaButti K."/>
            <person name="Lindquist E.A."/>
            <person name="Lipzen A."/>
            <person name="Lundell T."/>
            <person name="Morin E."/>
            <person name="Murat C."/>
            <person name="Sun H."/>
            <person name="Tunlid A."/>
            <person name="Henrissat B."/>
            <person name="Grigoriev I.V."/>
            <person name="Hibbett D.S."/>
            <person name="Martin F."/>
            <person name="Nordberg H.P."/>
            <person name="Cantor M.N."/>
            <person name="Hua S.X."/>
        </authorList>
    </citation>
    <scope>NUCLEOTIDE SEQUENCE [LARGE SCALE GENOMIC DNA]</scope>
    <source>
        <strain evidence="2 3">Ve08.2h10</strain>
    </source>
</reference>